<evidence type="ECO:0000313" key="1">
    <source>
        <dbReference type="EMBL" id="HJC33521.1"/>
    </source>
</evidence>
<dbReference type="AlphaFoldDB" id="A0A9D2NLD4"/>
<organism evidence="1 2">
    <name type="scientific">Candidatus Mediterraneibacter faecipullorum</name>
    <dbReference type="NCBI Taxonomy" id="2838670"/>
    <lineage>
        <taxon>Bacteria</taxon>
        <taxon>Bacillati</taxon>
        <taxon>Bacillota</taxon>
        <taxon>Clostridia</taxon>
        <taxon>Lachnospirales</taxon>
        <taxon>Lachnospiraceae</taxon>
        <taxon>Mediterraneibacter</taxon>
    </lineage>
</organism>
<dbReference type="GO" id="GO:0016788">
    <property type="term" value="F:hydrolase activity, acting on ester bonds"/>
    <property type="evidence" value="ECO:0007669"/>
    <property type="project" value="InterPro"/>
</dbReference>
<dbReference type="Gene3D" id="3.40.50.1110">
    <property type="entry name" value="SGNH hydrolase"/>
    <property type="match status" value="1"/>
</dbReference>
<dbReference type="EMBL" id="DWWO01000031">
    <property type="protein sequence ID" value="HJC33521.1"/>
    <property type="molecule type" value="Genomic_DNA"/>
</dbReference>
<dbReference type="InterPro" id="IPR036514">
    <property type="entry name" value="SGNH_hydro_sf"/>
</dbReference>
<evidence type="ECO:0000313" key="2">
    <source>
        <dbReference type="Proteomes" id="UP000823890"/>
    </source>
</evidence>
<protein>
    <recommendedName>
        <fullName evidence="3">SGNH hydrolase-type esterase domain-containing protein</fullName>
    </recommendedName>
</protein>
<evidence type="ECO:0008006" key="3">
    <source>
        <dbReference type="Google" id="ProtNLM"/>
    </source>
</evidence>
<dbReference type="Proteomes" id="UP000823890">
    <property type="component" value="Unassembled WGS sequence"/>
</dbReference>
<dbReference type="Pfam" id="PF00657">
    <property type="entry name" value="Lipase_GDSL"/>
    <property type="match status" value="1"/>
</dbReference>
<reference evidence="1" key="2">
    <citation type="submission" date="2021-04" db="EMBL/GenBank/DDBJ databases">
        <authorList>
            <person name="Gilroy R."/>
        </authorList>
    </citation>
    <scope>NUCLEOTIDE SEQUENCE</scope>
    <source>
        <strain evidence="1">ChiW19-954</strain>
    </source>
</reference>
<dbReference type="SUPFAM" id="SSF52266">
    <property type="entry name" value="SGNH hydrolase"/>
    <property type="match status" value="1"/>
</dbReference>
<name>A0A9D2NLD4_9FIRM</name>
<proteinExistence type="predicted"/>
<sequence>MQMLDTIEGLKKEDAWVVVTNIYNPVANLELPSTMNRVAEDIIRNMNEIIDRYGDEYGYQVVDVYNSDICEHVQEDGGHPDKTGQQIIADRIYVHK</sequence>
<gene>
    <name evidence="1" type="ORF">H9758_02900</name>
</gene>
<accession>A0A9D2NLD4</accession>
<comment type="caution">
    <text evidence="1">The sequence shown here is derived from an EMBL/GenBank/DDBJ whole genome shotgun (WGS) entry which is preliminary data.</text>
</comment>
<reference evidence="1" key="1">
    <citation type="journal article" date="2021" name="PeerJ">
        <title>Extensive microbial diversity within the chicken gut microbiome revealed by metagenomics and culture.</title>
        <authorList>
            <person name="Gilroy R."/>
            <person name="Ravi A."/>
            <person name="Getino M."/>
            <person name="Pursley I."/>
            <person name="Horton D.L."/>
            <person name="Alikhan N.F."/>
            <person name="Baker D."/>
            <person name="Gharbi K."/>
            <person name="Hall N."/>
            <person name="Watson M."/>
            <person name="Adriaenssens E.M."/>
            <person name="Foster-Nyarko E."/>
            <person name="Jarju S."/>
            <person name="Secka A."/>
            <person name="Antonio M."/>
            <person name="Oren A."/>
            <person name="Chaudhuri R.R."/>
            <person name="La Ragione R."/>
            <person name="Hildebrand F."/>
            <person name="Pallen M.J."/>
        </authorList>
    </citation>
    <scope>NUCLEOTIDE SEQUENCE</scope>
    <source>
        <strain evidence="1">ChiW19-954</strain>
    </source>
</reference>
<dbReference type="InterPro" id="IPR001087">
    <property type="entry name" value="GDSL"/>
</dbReference>